<dbReference type="InterPro" id="IPR023387">
    <property type="entry name" value="DUF1653-like_dom"/>
</dbReference>
<protein>
    <recommendedName>
        <fullName evidence="1">DUF1653 domain-containing protein</fullName>
    </recommendedName>
</protein>
<name>W8U5X3_PEPAC</name>
<proteinExistence type="predicted"/>
<accession>W8U5X3</accession>
<dbReference type="HOGENOM" id="CLU_1033441_0_0_9"/>
<dbReference type="Gene3D" id="2.30.30.320">
    <property type="entry name" value="DUF1653-like domain"/>
    <property type="match status" value="1"/>
</dbReference>
<dbReference type="PATRIC" id="fig|1286171.3.peg.979"/>
<dbReference type="EMBL" id="CP007452">
    <property type="protein sequence ID" value="AHM56326.1"/>
    <property type="molecule type" value="Genomic_DNA"/>
</dbReference>
<evidence type="ECO:0000313" key="3">
    <source>
        <dbReference type="Proteomes" id="UP000019591"/>
    </source>
</evidence>
<dbReference type="Pfam" id="PF07866">
    <property type="entry name" value="DUF1653"/>
    <property type="match status" value="1"/>
</dbReference>
<gene>
    <name evidence="2" type="ORF">EAL2_c10280</name>
</gene>
<evidence type="ECO:0000313" key="2">
    <source>
        <dbReference type="EMBL" id="AHM56326.1"/>
    </source>
</evidence>
<reference evidence="2 3" key="1">
    <citation type="journal article" date="2014" name="Genome Announc.">
        <title>Complete Genome Sequence of Amino Acid-Utilizing Eubacterium acidaminophilum al-2 (DSM 3953).</title>
        <authorList>
            <person name="Poehlein A."/>
            <person name="Andreesen J.R."/>
            <person name="Daniel R."/>
        </authorList>
    </citation>
    <scope>NUCLEOTIDE SEQUENCE [LARGE SCALE GENOMIC DNA]</scope>
    <source>
        <strain evidence="2 3">DSM 3953</strain>
    </source>
</reference>
<dbReference type="KEGG" id="eac:EAL2_c10280"/>
<keyword evidence="3" id="KW-1185">Reference proteome</keyword>
<dbReference type="eggNOG" id="COG4923">
    <property type="taxonomic scope" value="Bacteria"/>
</dbReference>
<dbReference type="Proteomes" id="UP000019591">
    <property type="component" value="Chromosome"/>
</dbReference>
<feature type="domain" description="DUF1653" evidence="1">
    <location>
        <begin position="206"/>
        <end position="265"/>
    </location>
</feature>
<dbReference type="InterPro" id="IPR037135">
    <property type="entry name" value="DUF1653-like_dom_sf"/>
</dbReference>
<dbReference type="Pfam" id="PF04250">
    <property type="entry name" value="DUF429"/>
    <property type="match status" value="1"/>
</dbReference>
<sequence length="269" mass="30710">MLVKKELGKKGASIFPVPCRQAVYADDKARARELNISTFGKSLSEQSLGISKAIRQVDEFLQGNPEWKNRLLESHPELCFSKLNGNQPIMEKKTTAEGHNKRLEVLKRLYPATDKVIEKFLADGLNRKKTGDVVDALCLAVMGRLIAQNGCRRFPEKPMIDSTGLIMQIVYGEEKAMIEKTESSNNANKEFSMESNGKRELSIGKEYRHFKGNEYLVMHIAKDSETLQEMVVYQALYGERGIWVRPLEMFLEQVEVDGKKVYRFEEILD</sequence>
<dbReference type="STRING" id="1286171.EAL2_c10280"/>
<dbReference type="InterPro" id="IPR007362">
    <property type="entry name" value="DUF429"/>
</dbReference>
<evidence type="ECO:0000259" key="1">
    <source>
        <dbReference type="Pfam" id="PF07866"/>
    </source>
</evidence>
<dbReference type="AlphaFoldDB" id="W8U5X3"/>
<organism evidence="2 3">
    <name type="scientific">Peptoclostridium acidaminophilum DSM 3953</name>
    <dbReference type="NCBI Taxonomy" id="1286171"/>
    <lineage>
        <taxon>Bacteria</taxon>
        <taxon>Bacillati</taxon>
        <taxon>Bacillota</taxon>
        <taxon>Clostridia</taxon>
        <taxon>Peptostreptococcales</taxon>
        <taxon>Peptoclostridiaceae</taxon>
        <taxon>Peptoclostridium</taxon>
    </lineage>
</organism>
<dbReference type="eggNOG" id="COG4728">
    <property type="taxonomic scope" value="Bacteria"/>
</dbReference>